<name>A0A0A9MRV0_ARUDO</name>
<sequence length="19" mass="2169">MAMGLSLQHVLWSVAQKLR</sequence>
<reference evidence="1" key="1">
    <citation type="submission" date="2014-09" db="EMBL/GenBank/DDBJ databases">
        <authorList>
            <person name="Magalhaes I.L.F."/>
            <person name="Oliveira U."/>
            <person name="Santos F.R."/>
            <person name="Vidigal T.H.D.A."/>
            <person name="Brescovit A.D."/>
            <person name="Santos A.J."/>
        </authorList>
    </citation>
    <scope>NUCLEOTIDE SEQUENCE</scope>
    <source>
        <tissue evidence="1">Shoot tissue taken approximately 20 cm above the soil surface</tissue>
    </source>
</reference>
<evidence type="ECO:0000313" key="1">
    <source>
        <dbReference type="EMBL" id="JAD57377.1"/>
    </source>
</evidence>
<dbReference type="EMBL" id="GBRH01240518">
    <property type="protein sequence ID" value="JAD57377.1"/>
    <property type="molecule type" value="Transcribed_RNA"/>
</dbReference>
<accession>A0A0A9MRV0</accession>
<proteinExistence type="predicted"/>
<dbReference type="AlphaFoldDB" id="A0A0A9MRV0"/>
<protein>
    <submittedName>
        <fullName evidence="1">Uncharacterized protein</fullName>
    </submittedName>
</protein>
<organism evidence="1">
    <name type="scientific">Arundo donax</name>
    <name type="common">Giant reed</name>
    <name type="synonym">Donax arundinaceus</name>
    <dbReference type="NCBI Taxonomy" id="35708"/>
    <lineage>
        <taxon>Eukaryota</taxon>
        <taxon>Viridiplantae</taxon>
        <taxon>Streptophyta</taxon>
        <taxon>Embryophyta</taxon>
        <taxon>Tracheophyta</taxon>
        <taxon>Spermatophyta</taxon>
        <taxon>Magnoliopsida</taxon>
        <taxon>Liliopsida</taxon>
        <taxon>Poales</taxon>
        <taxon>Poaceae</taxon>
        <taxon>PACMAD clade</taxon>
        <taxon>Arundinoideae</taxon>
        <taxon>Arundineae</taxon>
        <taxon>Arundo</taxon>
    </lineage>
</organism>
<reference evidence="1" key="2">
    <citation type="journal article" date="2015" name="Data Brief">
        <title>Shoot transcriptome of the giant reed, Arundo donax.</title>
        <authorList>
            <person name="Barrero R.A."/>
            <person name="Guerrero F.D."/>
            <person name="Moolhuijzen P."/>
            <person name="Goolsby J.A."/>
            <person name="Tidwell J."/>
            <person name="Bellgard S.E."/>
            <person name="Bellgard M.I."/>
        </authorList>
    </citation>
    <scope>NUCLEOTIDE SEQUENCE</scope>
    <source>
        <tissue evidence="1">Shoot tissue taken approximately 20 cm above the soil surface</tissue>
    </source>
</reference>